<feature type="region of interest" description="Disordered" evidence="1">
    <location>
        <begin position="311"/>
        <end position="330"/>
    </location>
</feature>
<evidence type="ECO:0000256" key="1">
    <source>
        <dbReference type="SAM" id="MobiDB-lite"/>
    </source>
</evidence>
<feature type="compositionally biased region" description="Polar residues" evidence="1">
    <location>
        <begin position="311"/>
        <end position="321"/>
    </location>
</feature>
<dbReference type="EMBL" id="JANCYU010000051">
    <property type="protein sequence ID" value="KAK4527441.1"/>
    <property type="molecule type" value="Genomic_DNA"/>
</dbReference>
<dbReference type="Proteomes" id="UP001300502">
    <property type="component" value="Unassembled WGS sequence"/>
</dbReference>
<feature type="transmembrane region" description="Helical" evidence="2">
    <location>
        <begin position="236"/>
        <end position="257"/>
    </location>
</feature>
<keyword evidence="2" id="KW-1133">Transmembrane helix</keyword>
<feature type="transmembrane region" description="Helical" evidence="2">
    <location>
        <begin position="89"/>
        <end position="109"/>
    </location>
</feature>
<feature type="transmembrane region" description="Helical" evidence="2">
    <location>
        <begin position="272"/>
        <end position="292"/>
    </location>
</feature>
<keyword evidence="2" id="KW-0472">Membrane</keyword>
<sequence length="330" mass="38412">MNVSHWVTFVFRWIIVFMFITISFQQWKLARDTAPVYLALLGVSTSIFLSIIKYLHVHKPFGVTLDRLVEYLNHVLLVPEKAVDLPKDVGRVFMVLSLLELVLTIWLPLLLEAVEGFVWLKSMEQKSPFFYRGNTFPFVQSALEYFYKLQWLLTLRIEENTTSKPLPLPGGNKTFKALVHILFGLGWKGGMKTPVYWQPSYCLTHLIAPHVFIFSVQIVVEALVVVWGGRNVGRAILLHVTLCFNIVRGVVAFMSLYKGLDAWRVGRCDWKYSAVAVFPCVLWLYSTFVFCWNKWMPIYHKNDWKEELSNTSESFSQPQQGKHSRLRRRK</sequence>
<evidence type="ECO:0000256" key="2">
    <source>
        <dbReference type="SAM" id="Phobius"/>
    </source>
</evidence>
<reference evidence="3 4" key="1">
    <citation type="submission" date="2022-07" db="EMBL/GenBank/DDBJ databases">
        <title>Genome-wide signatures of adaptation to extreme environments.</title>
        <authorList>
            <person name="Cho C.H."/>
            <person name="Yoon H.S."/>
        </authorList>
    </citation>
    <scope>NUCLEOTIDE SEQUENCE [LARGE SCALE GENOMIC DNA]</scope>
    <source>
        <strain evidence="3 4">108.79 E11</strain>
    </source>
</reference>
<dbReference type="AlphaFoldDB" id="A0AAV9IJD9"/>
<gene>
    <name evidence="3" type="ORF">GAYE_SCF39G5363</name>
</gene>
<evidence type="ECO:0000313" key="3">
    <source>
        <dbReference type="EMBL" id="KAK4527441.1"/>
    </source>
</evidence>
<keyword evidence="4" id="KW-1185">Reference proteome</keyword>
<name>A0AAV9IJD9_9RHOD</name>
<feature type="transmembrane region" description="Helical" evidence="2">
    <location>
        <begin position="36"/>
        <end position="55"/>
    </location>
</feature>
<accession>A0AAV9IJD9</accession>
<evidence type="ECO:0000313" key="4">
    <source>
        <dbReference type="Proteomes" id="UP001300502"/>
    </source>
</evidence>
<protein>
    <recommendedName>
        <fullName evidence="5">Transmembrane protein</fullName>
    </recommendedName>
</protein>
<organism evidence="3 4">
    <name type="scientific">Galdieria yellowstonensis</name>
    <dbReference type="NCBI Taxonomy" id="3028027"/>
    <lineage>
        <taxon>Eukaryota</taxon>
        <taxon>Rhodophyta</taxon>
        <taxon>Bangiophyceae</taxon>
        <taxon>Galdieriales</taxon>
        <taxon>Galdieriaceae</taxon>
        <taxon>Galdieria</taxon>
    </lineage>
</organism>
<feature type="transmembrane region" description="Helical" evidence="2">
    <location>
        <begin position="207"/>
        <end position="229"/>
    </location>
</feature>
<keyword evidence="2" id="KW-0812">Transmembrane</keyword>
<comment type="caution">
    <text evidence="3">The sequence shown here is derived from an EMBL/GenBank/DDBJ whole genome shotgun (WGS) entry which is preliminary data.</text>
</comment>
<proteinExistence type="predicted"/>
<evidence type="ECO:0008006" key="5">
    <source>
        <dbReference type="Google" id="ProtNLM"/>
    </source>
</evidence>
<feature type="transmembrane region" description="Helical" evidence="2">
    <location>
        <begin position="6"/>
        <end position="24"/>
    </location>
</feature>